<dbReference type="Gene3D" id="1.10.530.10">
    <property type="match status" value="1"/>
</dbReference>
<accession>A0AAW0IS88</accession>
<feature type="domain" description="Glycoside hydrolase family 19 catalytic" evidence="2">
    <location>
        <begin position="67"/>
        <end position="219"/>
    </location>
</feature>
<comment type="caution">
    <text evidence="3">The sequence shown here is derived from an EMBL/GenBank/DDBJ whole genome shotgun (WGS) entry which is preliminary data.</text>
</comment>
<name>A0AAW0IS88_QUESU</name>
<dbReference type="GO" id="GO:0008061">
    <property type="term" value="F:chitin binding"/>
    <property type="evidence" value="ECO:0007669"/>
    <property type="project" value="UniProtKB-KW"/>
</dbReference>
<evidence type="ECO:0000313" key="4">
    <source>
        <dbReference type="Proteomes" id="UP000237347"/>
    </source>
</evidence>
<dbReference type="PANTHER" id="PTHR22595:SF176">
    <property type="entry name" value="CHITINASE-LIKE PROTEIN 2"/>
    <property type="match status" value="1"/>
</dbReference>
<dbReference type="Proteomes" id="UP000237347">
    <property type="component" value="Unassembled WGS sequence"/>
</dbReference>
<dbReference type="SUPFAM" id="SSF53955">
    <property type="entry name" value="Lysozyme-like"/>
    <property type="match status" value="1"/>
</dbReference>
<dbReference type="GO" id="GO:0004568">
    <property type="term" value="F:chitinase activity"/>
    <property type="evidence" value="ECO:0007669"/>
    <property type="project" value="InterPro"/>
</dbReference>
<evidence type="ECO:0000259" key="2">
    <source>
        <dbReference type="Pfam" id="PF00182"/>
    </source>
</evidence>
<dbReference type="GO" id="GO:0006032">
    <property type="term" value="P:chitin catabolic process"/>
    <property type="evidence" value="ECO:0007669"/>
    <property type="project" value="InterPro"/>
</dbReference>
<keyword evidence="1" id="KW-0147">Chitin-binding</keyword>
<dbReference type="PANTHER" id="PTHR22595">
    <property type="entry name" value="CHITINASE-RELATED"/>
    <property type="match status" value="1"/>
</dbReference>
<keyword evidence="4" id="KW-1185">Reference proteome</keyword>
<dbReference type="CDD" id="cd00325">
    <property type="entry name" value="chitinase_GH19"/>
    <property type="match status" value="1"/>
</dbReference>
<gene>
    <name evidence="3" type="primary">CTL2_9</name>
    <name evidence="3" type="ORF">CFP56_043000</name>
</gene>
<dbReference type="AlphaFoldDB" id="A0AAW0IS88"/>
<sequence>MGVGQEEAGPHELLSFSQQGAVSDYFQNEQYEKMFSNRNSLEAHAKGFWDYHSFITASAHFQPFGFGGHKVTTKEQLDWSLCNNKEMNSNSDYCDEHYKNAYPCAPGVAYYGRGALPIYWNYNYGKAKYIEQNSTLAFQVAIWKWMKPIKKHQPSTHDVFTGYWTPTKNDTLAKRVSGFVATMNVLYGDLVCGKGDNESMNNIISHYLSYLDLMGVGREEAGPHDVLSCAKQA</sequence>
<dbReference type="InterPro" id="IPR000726">
    <property type="entry name" value="Glyco_hydro_19_cat"/>
</dbReference>
<evidence type="ECO:0000256" key="1">
    <source>
        <dbReference type="ARBA" id="ARBA00022669"/>
    </source>
</evidence>
<organism evidence="3 4">
    <name type="scientific">Quercus suber</name>
    <name type="common">Cork oak</name>
    <dbReference type="NCBI Taxonomy" id="58331"/>
    <lineage>
        <taxon>Eukaryota</taxon>
        <taxon>Viridiplantae</taxon>
        <taxon>Streptophyta</taxon>
        <taxon>Embryophyta</taxon>
        <taxon>Tracheophyta</taxon>
        <taxon>Spermatophyta</taxon>
        <taxon>Magnoliopsida</taxon>
        <taxon>eudicotyledons</taxon>
        <taxon>Gunneridae</taxon>
        <taxon>Pentapetalae</taxon>
        <taxon>rosids</taxon>
        <taxon>fabids</taxon>
        <taxon>Fagales</taxon>
        <taxon>Fagaceae</taxon>
        <taxon>Quercus</taxon>
    </lineage>
</organism>
<proteinExistence type="predicted"/>
<dbReference type="EMBL" id="PKMF04000888">
    <property type="protein sequence ID" value="KAK7817343.1"/>
    <property type="molecule type" value="Genomic_DNA"/>
</dbReference>
<dbReference type="Pfam" id="PF00182">
    <property type="entry name" value="Glyco_hydro_19"/>
    <property type="match status" value="1"/>
</dbReference>
<dbReference type="InterPro" id="IPR023346">
    <property type="entry name" value="Lysozyme-like_dom_sf"/>
</dbReference>
<protein>
    <submittedName>
        <fullName evidence="3">Chitinase-like protein 2</fullName>
    </submittedName>
</protein>
<dbReference type="Gene3D" id="3.30.20.10">
    <property type="entry name" value="Endochitinase, domain 2"/>
    <property type="match status" value="1"/>
</dbReference>
<evidence type="ECO:0000313" key="3">
    <source>
        <dbReference type="EMBL" id="KAK7817343.1"/>
    </source>
</evidence>
<dbReference type="GO" id="GO:0016998">
    <property type="term" value="P:cell wall macromolecule catabolic process"/>
    <property type="evidence" value="ECO:0007669"/>
    <property type="project" value="InterPro"/>
</dbReference>
<reference evidence="3 4" key="1">
    <citation type="journal article" date="2018" name="Sci. Data">
        <title>The draft genome sequence of cork oak.</title>
        <authorList>
            <person name="Ramos A.M."/>
            <person name="Usie A."/>
            <person name="Barbosa P."/>
            <person name="Barros P.M."/>
            <person name="Capote T."/>
            <person name="Chaves I."/>
            <person name="Simoes F."/>
            <person name="Abreu I."/>
            <person name="Carrasquinho I."/>
            <person name="Faro C."/>
            <person name="Guimaraes J.B."/>
            <person name="Mendonca D."/>
            <person name="Nobrega F."/>
            <person name="Rodrigues L."/>
            <person name="Saibo N.J.M."/>
            <person name="Varela M.C."/>
            <person name="Egas C."/>
            <person name="Matos J."/>
            <person name="Miguel C.M."/>
            <person name="Oliveira M.M."/>
            <person name="Ricardo C.P."/>
            <person name="Goncalves S."/>
        </authorList>
    </citation>
    <scope>NUCLEOTIDE SEQUENCE [LARGE SCALE GENOMIC DNA]</scope>
    <source>
        <strain evidence="4">cv. HL8</strain>
    </source>
</reference>